<dbReference type="STRING" id="436010.A0A166C9L2"/>
<evidence type="ECO:0000259" key="3">
    <source>
        <dbReference type="Pfam" id="PF02196"/>
    </source>
</evidence>
<dbReference type="GO" id="GO:0031932">
    <property type="term" value="C:TORC2 complex"/>
    <property type="evidence" value="ECO:0007669"/>
    <property type="project" value="InterPro"/>
</dbReference>
<evidence type="ECO:0000259" key="5">
    <source>
        <dbReference type="Pfam" id="PF16979"/>
    </source>
</evidence>
<dbReference type="GO" id="GO:0005886">
    <property type="term" value="C:plasma membrane"/>
    <property type="evidence" value="ECO:0007669"/>
    <property type="project" value="TreeGrafter"/>
</dbReference>
<dbReference type="Proteomes" id="UP000076532">
    <property type="component" value="Unassembled WGS sequence"/>
</dbReference>
<evidence type="ECO:0000313" key="6">
    <source>
        <dbReference type="EMBL" id="KZP13425.1"/>
    </source>
</evidence>
<evidence type="ECO:0000313" key="8">
    <source>
        <dbReference type="Proteomes" id="UP000076532"/>
    </source>
</evidence>
<feature type="region of interest" description="Disordered" evidence="2">
    <location>
        <begin position="526"/>
        <end position="565"/>
    </location>
</feature>
<dbReference type="GO" id="GO:0005546">
    <property type="term" value="F:phosphatidylinositol-4,5-bisphosphate binding"/>
    <property type="evidence" value="ECO:0007669"/>
    <property type="project" value="TreeGrafter"/>
</dbReference>
<dbReference type="EMBL" id="KV417505">
    <property type="protein sequence ID" value="KZP28173.1"/>
    <property type="molecule type" value="Genomic_DNA"/>
</dbReference>
<dbReference type="PANTHER" id="PTHR13335">
    <property type="entry name" value="TARGET OF RAPAMYCIN COMPLEX 2 SUBUNIT MAPKAP1"/>
    <property type="match status" value="1"/>
</dbReference>
<dbReference type="InterPro" id="IPR031313">
    <property type="entry name" value="Sin1_PH_dom"/>
</dbReference>
<dbReference type="InterPro" id="IPR008828">
    <property type="entry name" value="Sin1/Avo1"/>
</dbReference>
<dbReference type="InterPro" id="IPR031567">
    <property type="entry name" value="CRIM_dom"/>
</dbReference>
<feature type="compositionally biased region" description="Low complexity" evidence="2">
    <location>
        <begin position="344"/>
        <end position="366"/>
    </location>
</feature>
<dbReference type="OrthoDB" id="241990at2759"/>
<dbReference type="Pfam" id="PF16979">
    <property type="entry name" value="SIN1_PH"/>
    <property type="match status" value="1"/>
</dbReference>
<proteinExistence type="inferred from homology"/>
<feature type="domain" description="CRIM" evidence="4">
    <location>
        <begin position="383"/>
        <end position="528"/>
    </location>
</feature>
<dbReference type="Pfam" id="PF02196">
    <property type="entry name" value="RBD"/>
    <property type="match status" value="1"/>
</dbReference>
<dbReference type="PANTHER" id="PTHR13335:SF1">
    <property type="entry name" value="TARGET OF RAPAMYCIN COMPLEX 2 SUBUNIT MAPKAP1"/>
    <property type="match status" value="1"/>
</dbReference>
<feature type="domain" description="RBD" evidence="3">
    <location>
        <begin position="606"/>
        <end position="660"/>
    </location>
</feature>
<dbReference type="GO" id="GO:0005737">
    <property type="term" value="C:cytoplasm"/>
    <property type="evidence" value="ECO:0007669"/>
    <property type="project" value="TreeGrafter"/>
</dbReference>
<evidence type="ECO:0000256" key="1">
    <source>
        <dbReference type="ARBA" id="ARBA00009407"/>
    </source>
</evidence>
<comment type="similarity">
    <text evidence="1">Belongs to the SIN1 family.</text>
</comment>
<dbReference type="GO" id="GO:0038203">
    <property type="term" value="P:TORC2 signaling"/>
    <property type="evidence" value="ECO:0007669"/>
    <property type="project" value="TreeGrafter"/>
</dbReference>
<feature type="region of interest" description="Disordered" evidence="2">
    <location>
        <begin position="56"/>
        <end position="89"/>
    </location>
</feature>
<accession>A0A166C9L2</accession>
<dbReference type="EMBL" id="KV417633">
    <property type="protein sequence ID" value="KZP13425.1"/>
    <property type="molecule type" value="Genomic_DNA"/>
</dbReference>
<protein>
    <recommendedName>
        <fullName evidence="9">SIN1-domain-containing protein</fullName>
    </recommendedName>
</protein>
<keyword evidence="8" id="KW-1185">Reference proteome</keyword>
<evidence type="ECO:0000256" key="2">
    <source>
        <dbReference type="SAM" id="MobiDB-lite"/>
    </source>
</evidence>
<name>A0A166C9L2_9AGAM</name>
<reference evidence="6 8" key="1">
    <citation type="journal article" date="2016" name="Mol. Biol. Evol.">
        <title>Comparative Genomics of Early-Diverging Mushroom-Forming Fungi Provides Insights into the Origins of Lignocellulose Decay Capabilities.</title>
        <authorList>
            <person name="Nagy L.G."/>
            <person name="Riley R."/>
            <person name="Tritt A."/>
            <person name="Adam C."/>
            <person name="Daum C."/>
            <person name="Floudas D."/>
            <person name="Sun H."/>
            <person name="Yadav J.S."/>
            <person name="Pangilinan J."/>
            <person name="Larsson K.H."/>
            <person name="Matsuura K."/>
            <person name="Barry K."/>
            <person name="Labutti K."/>
            <person name="Kuo R."/>
            <person name="Ohm R.A."/>
            <person name="Bhattacharya S.S."/>
            <person name="Shirouzu T."/>
            <person name="Yoshinaga Y."/>
            <person name="Martin F.M."/>
            <person name="Grigoriev I.V."/>
            <person name="Hibbett D.S."/>
        </authorList>
    </citation>
    <scope>NUCLEOTIDE SEQUENCE [LARGE SCALE GENOMIC DNA]</scope>
    <source>
        <strain evidence="6 8">CBS 109695</strain>
    </source>
</reference>
<dbReference type="Pfam" id="PF16978">
    <property type="entry name" value="CRIM"/>
    <property type="match status" value="1"/>
</dbReference>
<feature type="compositionally biased region" description="Pro residues" evidence="2">
    <location>
        <begin position="324"/>
        <end position="336"/>
    </location>
</feature>
<feature type="compositionally biased region" description="Basic and acidic residues" evidence="2">
    <location>
        <begin position="299"/>
        <end position="313"/>
    </location>
</feature>
<evidence type="ECO:0000313" key="7">
    <source>
        <dbReference type="EMBL" id="KZP28173.1"/>
    </source>
</evidence>
<sequence length="834" mass="90651">MSLISDPDYLIHSLRLAYLRNVDDPYGPRIISIPQSYHQNPYVITGSLNDYERWPELAMPSSPPISDDEDGNGHGGPSIRPSGFLGATGLKHSQTIMGGKSGALGLRVSGKRASLSKRHSRGHSKTNSEVTTIAPIVTKPAEETTKVQFIPTFKGAAEMEARRRVRMQAMGARRGPQPAVETSPTSIKPPPTIITENLDPELSSSDEDEDVVDEVVDDDDSSKEEEEAMLSSDDDDDFAAGDDMDDEDEFDPDFAATRTPGMNSDSVSDIQSIQSGGGISTSNPSALSHGIRTRSRLSPVRENRGPSERHPSRTPDSYFEMLTPAPPTAHAPPPPRKAADQVRPGPRSSSLPSPHSTQPSSSAASAPDPLFARQKVAPARSQTSALTTILSAASSRSSNPFSDLYATISGRAETPAGAMGVQVFFPLAKAPRGEVMDLVVRKDATVEEVLGFALWNYWEEGWLPKLGDGLDEDDPKLSAVGWILRITEDDGEVDEDFPAPDRTAKISKFNLGAYAVLEASPAQIQQNKQLESKIQRRPSRTTASSSKKEHAHAAGLTVPSASGPSTSALFGTTPVLSSSLGPSSGHGPQIFLRIRVADTAETVHISTTIPVSAGMYMQEALDNVCRKRKLDARDFALVLNDDAQMIFIPLDRTVASLQGKRELLLVRGNMLQQMGIEVEKKSIRTTDPNASIFKRMSDVPEVQISAAMDYTAAYKKYNVYRKMPMLVARQERGLAIDGAYIHIMPSASKARAVFDNGKTTSFNIKSVVACQQSTKSSSIFKLVVQHDNRRNKRYDFEAENSKLAAEIVQTIRGLKTALDRSSIVNRSRRSKQVV</sequence>
<feature type="region of interest" description="Disordered" evidence="2">
    <location>
        <begin position="168"/>
        <end position="366"/>
    </location>
</feature>
<feature type="domain" description="SIN1-type PH" evidence="5">
    <location>
        <begin position="713"/>
        <end position="814"/>
    </location>
</feature>
<organism evidence="6 8">
    <name type="scientific">Athelia psychrophila</name>
    <dbReference type="NCBI Taxonomy" id="1759441"/>
    <lineage>
        <taxon>Eukaryota</taxon>
        <taxon>Fungi</taxon>
        <taxon>Dikarya</taxon>
        <taxon>Basidiomycota</taxon>
        <taxon>Agaricomycotina</taxon>
        <taxon>Agaricomycetes</taxon>
        <taxon>Agaricomycetidae</taxon>
        <taxon>Atheliales</taxon>
        <taxon>Atheliaceae</taxon>
        <taxon>Athelia</taxon>
    </lineage>
</organism>
<dbReference type="AlphaFoldDB" id="A0A166C9L2"/>
<feature type="compositionally biased region" description="Acidic residues" evidence="2">
    <location>
        <begin position="204"/>
        <end position="252"/>
    </location>
</feature>
<feature type="compositionally biased region" description="Low complexity" evidence="2">
    <location>
        <begin position="264"/>
        <end position="274"/>
    </location>
</feature>
<gene>
    <name evidence="6" type="ORF">FIBSPDRAFT_797876</name>
    <name evidence="7" type="ORF">FIBSPDRAFT_817753</name>
</gene>
<dbReference type="InterPro" id="IPR011993">
    <property type="entry name" value="PH-like_dom_sf"/>
</dbReference>
<dbReference type="InterPro" id="IPR003116">
    <property type="entry name" value="RBD_dom"/>
</dbReference>
<evidence type="ECO:0008006" key="9">
    <source>
        <dbReference type="Google" id="ProtNLM"/>
    </source>
</evidence>
<evidence type="ECO:0000259" key="4">
    <source>
        <dbReference type="Pfam" id="PF16978"/>
    </source>
</evidence>
<dbReference type="Gene3D" id="2.30.29.30">
    <property type="entry name" value="Pleckstrin-homology domain (PH domain)/Phosphotyrosine-binding domain (PTB)"/>
    <property type="match status" value="1"/>
</dbReference>